<dbReference type="EMBL" id="JAUTXU010000017">
    <property type="protein sequence ID" value="KAK3721459.1"/>
    <property type="molecule type" value="Genomic_DNA"/>
</dbReference>
<keyword evidence="2" id="KW-1185">Reference proteome</keyword>
<name>A0ACC3NR69_9PEZI</name>
<evidence type="ECO:0000313" key="2">
    <source>
        <dbReference type="Proteomes" id="UP001281147"/>
    </source>
</evidence>
<accession>A0ACC3NR69</accession>
<proteinExistence type="predicted"/>
<comment type="caution">
    <text evidence="1">The sequence shown here is derived from an EMBL/GenBank/DDBJ whole genome shotgun (WGS) entry which is preliminary data.</text>
</comment>
<protein>
    <submittedName>
        <fullName evidence="1">Uncharacterized protein</fullName>
    </submittedName>
</protein>
<evidence type="ECO:0000313" key="1">
    <source>
        <dbReference type="EMBL" id="KAK3721459.1"/>
    </source>
</evidence>
<reference evidence="1" key="1">
    <citation type="submission" date="2023-07" db="EMBL/GenBank/DDBJ databases">
        <title>Black Yeasts Isolated from many extreme environments.</title>
        <authorList>
            <person name="Coleine C."/>
            <person name="Stajich J.E."/>
            <person name="Selbmann L."/>
        </authorList>
    </citation>
    <scope>NUCLEOTIDE SEQUENCE</scope>
    <source>
        <strain evidence="1">CCFEE 5714</strain>
    </source>
</reference>
<dbReference type="Proteomes" id="UP001281147">
    <property type="component" value="Unassembled WGS sequence"/>
</dbReference>
<organism evidence="1 2">
    <name type="scientific">Vermiconidia calcicola</name>
    <dbReference type="NCBI Taxonomy" id="1690605"/>
    <lineage>
        <taxon>Eukaryota</taxon>
        <taxon>Fungi</taxon>
        <taxon>Dikarya</taxon>
        <taxon>Ascomycota</taxon>
        <taxon>Pezizomycotina</taxon>
        <taxon>Dothideomycetes</taxon>
        <taxon>Dothideomycetidae</taxon>
        <taxon>Mycosphaerellales</taxon>
        <taxon>Extremaceae</taxon>
        <taxon>Vermiconidia</taxon>
    </lineage>
</organism>
<gene>
    <name evidence="1" type="ORF">LTR37_003014</name>
</gene>
<sequence>MSTDVCEAAKVASEIDFEVPPWFESQCPPNDPSAVTQQAIDVYMTYQGPKGGIRGIGWWQAANGYTAIALHDIWSKKTHNYDSLAHAIRQCENRQWGLINPFNDDTCWWALLCVHMYSLKGDHWFLEKAEAIWRSMRETGSFCRRGQVWFWGGDMEGAVYWKKTPGSDHINAISTGLYAELSARLALIKTKEGSDGGHHHLFRNHHHHSEDTSAEDYIEAARCSLGWILRCRYRPHKGIVLDHLELRNEKAVNWTFTYNTGVALGTCALLYEATREDEYMTLACHMAHRSMTHKGWVEENGVLTEKGSYGRGKSDPLKSNNSVGFKAVLIRQLCTLYDVIMRTSCAHPKARETKDMIKKFIEINYASQIENNTDGEGHYGPWWDGPFEFPTSHSQMATLDVMAAIVCVNRA</sequence>